<comment type="caution">
    <text evidence="1">The sequence shown here is derived from an EMBL/GenBank/DDBJ whole genome shotgun (WGS) entry which is preliminary data.</text>
</comment>
<dbReference type="RefSeq" id="WP_159752556.1">
    <property type="nucleotide sequence ID" value="NZ_CASSPE010000442.1"/>
</dbReference>
<dbReference type="Pfam" id="PF14277">
    <property type="entry name" value="DUF4364"/>
    <property type="match status" value="1"/>
</dbReference>
<dbReference type="InterPro" id="IPR036388">
    <property type="entry name" value="WH-like_DNA-bd_sf"/>
</dbReference>
<accession>A0A7X3SKF7</accession>
<name>A0A7X3SKF7_9FIRM</name>
<dbReference type="Gene3D" id="1.10.10.10">
    <property type="entry name" value="Winged helix-like DNA-binding domain superfamily/Winged helix DNA-binding domain"/>
    <property type="match status" value="1"/>
</dbReference>
<evidence type="ECO:0000313" key="1">
    <source>
        <dbReference type="EMBL" id="MXP77321.1"/>
    </source>
</evidence>
<dbReference type="AlphaFoldDB" id="A0A7X3SKF7"/>
<dbReference type="SUPFAM" id="SSF46785">
    <property type="entry name" value="Winged helix' DNA-binding domain"/>
    <property type="match status" value="1"/>
</dbReference>
<organism evidence="1 2">
    <name type="scientific">Sporofaciens musculi</name>
    <dbReference type="NCBI Taxonomy" id="2681861"/>
    <lineage>
        <taxon>Bacteria</taxon>
        <taxon>Bacillati</taxon>
        <taxon>Bacillota</taxon>
        <taxon>Clostridia</taxon>
        <taxon>Lachnospirales</taxon>
        <taxon>Lachnospiraceae</taxon>
        <taxon>Sporofaciens</taxon>
    </lineage>
</organism>
<dbReference type="Proteomes" id="UP000460412">
    <property type="component" value="Unassembled WGS sequence"/>
</dbReference>
<proteinExistence type="predicted"/>
<sequence>MDKPLKLYKLIILYILNKVDFPLTNAQISEFILEEGYTTYFKLQQAISELVEANLVREESTHNRTFYHITEEGTEIVYYFRNDISSAIQKDINEFLKKKKYELKNEVSVKSDYYRNPNGEYSVKCQVIEQRFPLIDLTVTAPTEAEAETIAHNWTKKNQEIYALIMSKLL</sequence>
<dbReference type="EMBL" id="WUQX01000001">
    <property type="protein sequence ID" value="MXP77321.1"/>
    <property type="molecule type" value="Genomic_DNA"/>
</dbReference>
<reference evidence="1 2" key="1">
    <citation type="submission" date="2019-12" db="EMBL/GenBank/DDBJ databases">
        <title>Sporaefaciens musculi gen. nov., sp. nov., a novel bacterium isolated from the caecum of an obese mouse.</title>
        <authorList>
            <person name="Rasmussen T.S."/>
            <person name="Streidl T."/>
            <person name="Hitch T.C.A."/>
            <person name="Wortmann E."/>
            <person name="Deptula P."/>
            <person name="Hansen M."/>
            <person name="Nielsen D.S."/>
            <person name="Clavel T."/>
            <person name="Vogensen F.K."/>
        </authorList>
    </citation>
    <scope>NUCLEOTIDE SEQUENCE [LARGE SCALE GENOMIC DNA]</scope>
    <source>
        <strain evidence="1 2">WCA-9-b2</strain>
    </source>
</reference>
<dbReference type="InterPro" id="IPR036390">
    <property type="entry name" value="WH_DNA-bd_sf"/>
</dbReference>
<protein>
    <submittedName>
        <fullName evidence="1">DUF4364 family protein</fullName>
    </submittedName>
</protein>
<dbReference type="InterPro" id="IPR025374">
    <property type="entry name" value="DUF4364"/>
</dbReference>
<gene>
    <name evidence="1" type="ORF">GN277_18635</name>
</gene>
<keyword evidence="2" id="KW-1185">Reference proteome</keyword>
<evidence type="ECO:0000313" key="2">
    <source>
        <dbReference type="Proteomes" id="UP000460412"/>
    </source>
</evidence>